<proteinExistence type="predicted"/>
<protein>
    <recommendedName>
        <fullName evidence="5">BHLH domain-containing protein</fullName>
    </recommendedName>
</protein>
<keyword evidence="1" id="KW-0805">Transcription regulation</keyword>
<dbReference type="Proteomes" id="UP000243459">
    <property type="component" value="Chromosome 1"/>
</dbReference>
<keyword evidence="2" id="KW-0804">Transcription</keyword>
<dbReference type="PANTHER" id="PTHR33124:SF42">
    <property type="entry name" value="TRANSCRIPTION FACTOR BHLH146"/>
    <property type="match status" value="1"/>
</dbReference>
<name>A0A5P1FL71_ASPOF</name>
<dbReference type="InterPro" id="IPR044660">
    <property type="entry name" value="IBH1-like"/>
</dbReference>
<reference evidence="4" key="1">
    <citation type="journal article" date="2017" name="Nat. Commun.">
        <title>The asparagus genome sheds light on the origin and evolution of a young Y chromosome.</title>
        <authorList>
            <person name="Harkess A."/>
            <person name="Zhou J."/>
            <person name="Xu C."/>
            <person name="Bowers J.E."/>
            <person name="Van der Hulst R."/>
            <person name="Ayyampalayam S."/>
            <person name="Mercati F."/>
            <person name="Riccardi P."/>
            <person name="McKain M.R."/>
            <person name="Kakrana A."/>
            <person name="Tang H."/>
            <person name="Ray J."/>
            <person name="Groenendijk J."/>
            <person name="Arikit S."/>
            <person name="Mathioni S.M."/>
            <person name="Nakano M."/>
            <person name="Shan H."/>
            <person name="Telgmann-Rauber A."/>
            <person name="Kanno A."/>
            <person name="Yue Z."/>
            <person name="Chen H."/>
            <person name="Li W."/>
            <person name="Chen Y."/>
            <person name="Xu X."/>
            <person name="Zhang Y."/>
            <person name="Luo S."/>
            <person name="Chen H."/>
            <person name="Gao J."/>
            <person name="Mao Z."/>
            <person name="Pires J.C."/>
            <person name="Luo M."/>
            <person name="Kudrna D."/>
            <person name="Wing R.A."/>
            <person name="Meyers B.C."/>
            <person name="Yi K."/>
            <person name="Kong H."/>
            <person name="Lavrijsen P."/>
            <person name="Sunseri F."/>
            <person name="Falavigna A."/>
            <person name="Ye Y."/>
            <person name="Leebens-Mack J.H."/>
            <person name="Chen G."/>
        </authorList>
    </citation>
    <scope>NUCLEOTIDE SEQUENCE [LARGE SCALE GENOMIC DNA]</scope>
    <source>
        <strain evidence="4">cv. DH0086</strain>
    </source>
</reference>
<dbReference type="PANTHER" id="PTHR33124">
    <property type="entry name" value="TRANSCRIPTION FACTOR IBH1-LIKE 1"/>
    <property type="match status" value="1"/>
</dbReference>
<evidence type="ECO:0000313" key="4">
    <source>
        <dbReference type="Proteomes" id="UP000243459"/>
    </source>
</evidence>
<accession>A0A5P1FL71</accession>
<dbReference type="Gramene" id="ONK78882">
    <property type="protein sequence ID" value="ONK78882"/>
    <property type="gene ID" value="A4U43_C01F550"/>
</dbReference>
<dbReference type="EMBL" id="CM007381">
    <property type="protein sequence ID" value="ONK78882.1"/>
    <property type="molecule type" value="Genomic_DNA"/>
</dbReference>
<organism evidence="3 4">
    <name type="scientific">Asparagus officinalis</name>
    <name type="common">Garden asparagus</name>
    <dbReference type="NCBI Taxonomy" id="4686"/>
    <lineage>
        <taxon>Eukaryota</taxon>
        <taxon>Viridiplantae</taxon>
        <taxon>Streptophyta</taxon>
        <taxon>Embryophyta</taxon>
        <taxon>Tracheophyta</taxon>
        <taxon>Spermatophyta</taxon>
        <taxon>Magnoliopsida</taxon>
        <taxon>Liliopsida</taxon>
        <taxon>Asparagales</taxon>
        <taxon>Asparagaceae</taxon>
        <taxon>Asparagoideae</taxon>
        <taxon>Asparagus</taxon>
    </lineage>
</organism>
<dbReference type="OrthoDB" id="658598at2759"/>
<gene>
    <name evidence="3" type="ORF">A4U43_C01F550</name>
</gene>
<sequence>MEEAQRSKRRRVYSFDPDAITYTNSSQSTENEGNTHFDILKRFEGLQTFPAIHRPVIVARQRISEKGTVGGEKELACCIRKLQKILPGGNDMGISELLSEVESYVVCLKLQVYVLRSLVDAQS</sequence>
<dbReference type="AlphaFoldDB" id="A0A5P1FL71"/>
<keyword evidence="4" id="KW-1185">Reference proteome</keyword>
<evidence type="ECO:0000313" key="3">
    <source>
        <dbReference type="EMBL" id="ONK78882.1"/>
    </source>
</evidence>
<dbReference type="GO" id="GO:0006355">
    <property type="term" value="P:regulation of DNA-templated transcription"/>
    <property type="evidence" value="ECO:0007669"/>
    <property type="project" value="InterPro"/>
</dbReference>
<evidence type="ECO:0000256" key="1">
    <source>
        <dbReference type="ARBA" id="ARBA00023015"/>
    </source>
</evidence>
<evidence type="ECO:0000256" key="2">
    <source>
        <dbReference type="ARBA" id="ARBA00023163"/>
    </source>
</evidence>
<dbReference type="SMR" id="A0A5P1FL71"/>
<evidence type="ECO:0008006" key="5">
    <source>
        <dbReference type="Google" id="ProtNLM"/>
    </source>
</evidence>